<proteinExistence type="predicted"/>
<feature type="transmembrane region" description="Helical" evidence="1">
    <location>
        <begin position="53"/>
        <end position="73"/>
    </location>
</feature>
<keyword evidence="1" id="KW-0472">Membrane</keyword>
<keyword evidence="1" id="KW-1133">Transmembrane helix</keyword>
<protein>
    <recommendedName>
        <fullName evidence="4">Integral membrane protein</fullName>
    </recommendedName>
</protein>
<comment type="caution">
    <text evidence="2">The sequence shown here is derived from an EMBL/GenBank/DDBJ whole genome shotgun (WGS) entry which is preliminary data.</text>
</comment>
<feature type="transmembrane region" description="Helical" evidence="1">
    <location>
        <begin position="20"/>
        <end position="47"/>
    </location>
</feature>
<keyword evidence="3" id="KW-1185">Reference proteome</keyword>
<evidence type="ECO:0000313" key="2">
    <source>
        <dbReference type="EMBL" id="MDT0343253.1"/>
    </source>
</evidence>
<dbReference type="EMBL" id="JAVREL010000005">
    <property type="protein sequence ID" value="MDT0343253.1"/>
    <property type="molecule type" value="Genomic_DNA"/>
</dbReference>
<sequence>MRACDPGGVSDRSPASPGDVLVRVGAVVFGVGALATMVTVIPLFIGADPLPTAAYVVSMLMGVGFAIAAAGLLRSVAHQRRVARAGQTGRTAGAASAR</sequence>
<gene>
    <name evidence="2" type="ORF">RM590_11595</name>
</gene>
<evidence type="ECO:0000256" key="1">
    <source>
        <dbReference type="SAM" id="Phobius"/>
    </source>
</evidence>
<dbReference type="Proteomes" id="UP001183246">
    <property type="component" value="Unassembled WGS sequence"/>
</dbReference>
<reference evidence="3" key="1">
    <citation type="submission" date="2023-07" db="EMBL/GenBank/DDBJ databases">
        <title>30 novel species of actinomycetes from the DSMZ collection.</title>
        <authorList>
            <person name="Nouioui I."/>
        </authorList>
    </citation>
    <scope>NUCLEOTIDE SEQUENCE [LARGE SCALE GENOMIC DNA]</scope>
    <source>
        <strain evidence="3">DSM 44938</strain>
    </source>
</reference>
<accession>A0ABU2MQT2</accession>
<keyword evidence="1" id="KW-0812">Transmembrane</keyword>
<evidence type="ECO:0008006" key="4">
    <source>
        <dbReference type="Google" id="ProtNLM"/>
    </source>
</evidence>
<organism evidence="2 3">
    <name type="scientific">Streptomyces litchfieldiae</name>
    <dbReference type="NCBI Taxonomy" id="3075543"/>
    <lineage>
        <taxon>Bacteria</taxon>
        <taxon>Bacillati</taxon>
        <taxon>Actinomycetota</taxon>
        <taxon>Actinomycetes</taxon>
        <taxon>Kitasatosporales</taxon>
        <taxon>Streptomycetaceae</taxon>
        <taxon>Streptomyces</taxon>
    </lineage>
</organism>
<dbReference type="RefSeq" id="WP_311704384.1">
    <property type="nucleotide sequence ID" value="NZ_JAVREL010000005.1"/>
</dbReference>
<evidence type="ECO:0000313" key="3">
    <source>
        <dbReference type="Proteomes" id="UP001183246"/>
    </source>
</evidence>
<name>A0ABU2MQT2_9ACTN</name>